<reference evidence="2 3" key="1">
    <citation type="submission" date="2016-10" db="EMBL/GenBank/DDBJ databases">
        <authorList>
            <person name="de Groot N.N."/>
        </authorList>
    </citation>
    <scope>NUCLEOTIDE SEQUENCE [LARGE SCALE GENOMIC DNA]</scope>
    <source>
        <strain evidence="2 3">DSM 22788</strain>
    </source>
</reference>
<protein>
    <submittedName>
        <fullName evidence="2">Uncharacterized protein</fullName>
    </submittedName>
</protein>
<dbReference type="eggNOG" id="COG4367">
    <property type="taxonomic scope" value="Bacteria"/>
</dbReference>
<proteinExistence type="predicted"/>
<dbReference type="AlphaFoldDB" id="A0A1H0ZJT0"/>
<organism evidence="2 3">
    <name type="scientific">Leucobacter chromiiresistens</name>
    <dbReference type="NCBI Taxonomy" id="1079994"/>
    <lineage>
        <taxon>Bacteria</taxon>
        <taxon>Bacillati</taxon>
        <taxon>Actinomycetota</taxon>
        <taxon>Actinomycetes</taxon>
        <taxon>Micrococcales</taxon>
        <taxon>Microbacteriaceae</taxon>
        <taxon>Leucobacter</taxon>
    </lineage>
</organism>
<evidence type="ECO:0000313" key="2">
    <source>
        <dbReference type="EMBL" id="SDQ27461.1"/>
    </source>
</evidence>
<name>A0A1H0ZJT0_9MICO</name>
<gene>
    <name evidence="2" type="ORF">SAMN04488565_1810</name>
</gene>
<dbReference type="RefSeq" id="WP_010157473.1">
    <property type="nucleotide sequence ID" value="NZ_FNKB01000001.1"/>
</dbReference>
<dbReference type="EMBL" id="FNKB01000001">
    <property type="protein sequence ID" value="SDQ27461.1"/>
    <property type="molecule type" value="Genomic_DNA"/>
</dbReference>
<dbReference type="STRING" id="1079994.SAMN04488565_1810"/>
<evidence type="ECO:0000313" key="3">
    <source>
        <dbReference type="Proteomes" id="UP000182690"/>
    </source>
</evidence>
<dbReference type="Proteomes" id="UP000182690">
    <property type="component" value="Unassembled WGS sequence"/>
</dbReference>
<accession>A0A1H0ZJT0</accession>
<dbReference type="OrthoDB" id="4891072at2"/>
<feature type="region of interest" description="Disordered" evidence="1">
    <location>
        <begin position="820"/>
        <end position="843"/>
    </location>
</feature>
<evidence type="ECO:0000256" key="1">
    <source>
        <dbReference type="SAM" id="MobiDB-lite"/>
    </source>
</evidence>
<sequence>MRNPYLDEAFSPERVMDPRSLGALQPTRLSASRSFLARMLREGWRIRRDLLELDARGNGAARYTIETPSGSITYAAWLSEPRGVNRTGRIIGSSWDMIGTLIDGVASDDQIAASAAELPKLYEGRAPEGTLIWMRSNQSLRLFKHVRDSLAAGQQPDAAEVKRVGYLMRNTGLDGNGTFGSVSFPAIPAGHPLALSYHAQMLSAYLMRELSVDVVEELARLDAPGTAVGLAPEVRRHIGVGNGSALGLVMFVYNRPALIHTYMSLTVEAARHALELPIEAGDPRFARLEALLDRTIQYRALEDTQYRVFTNGKQLAADLRRIRAAVRAARRGDIERASGETPLAAAHRFVNGRVSPEALSTFHTLLIELDPDFADALVQDRLNFDETLDLDPQLPASEVREALLDTFGWAFRMPLNDAEHRDRVWYQSRAAEEPRSGPAEEVPGAHEVIPNYPTRARELLAALDAVDPLTPIGSVIAARPALEHMARSAVALREMPYAVPHADPHDIDFVPVWLVRLMNSCIHGLDRTEDFLNRSVLGLIYDGAPFRDELATAHADEWWWNYRPAVTEDPAAATPGSAAPALSPKVSAIVAPRHDPAERITMKFRELRLAGGRAMQALEVPEGSWHGARDFFVTALIADPAAITGFAGALARELDEAGRAREWRAPAAELADGALVIDCHGASLHTVGHVLVHRIAAAVADSARDVRLVDLRPDGAEPGLALALARIGVDWEPVRAEEGRYRARRSADPEAARARFDDGFAALLREGIEVPAQQWWDVYYPGNAGLYPDTPLSRQHTGTVKDVYVPGQQLTRLFDPAEVANSSDPNRDTDHYIPLTTAHHASV</sequence>